<proteinExistence type="predicted"/>
<reference evidence="1 2" key="1">
    <citation type="submission" date="2016-08" db="EMBL/GenBank/DDBJ databases">
        <title>Novel Firmicute Genomes.</title>
        <authorList>
            <person name="Poppleton D.I."/>
            <person name="Gribaldo S."/>
        </authorList>
    </citation>
    <scope>NUCLEOTIDE SEQUENCE [LARGE SCALE GENOMIC DNA]</scope>
    <source>
        <strain evidence="1 2">RAOx-1</strain>
    </source>
</reference>
<dbReference type="OrthoDB" id="2366034at2"/>
<organism evidence="1 2">
    <name type="scientific">Ammoniphilus oxalaticus</name>
    <dbReference type="NCBI Taxonomy" id="66863"/>
    <lineage>
        <taxon>Bacteria</taxon>
        <taxon>Bacillati</taxon>
        <taxon>Bacillota</taxon>
        <taxon>Bacilli</taxon>
        <taxon>Bacillales</taxon>
        <taxon>Paenibacillaceae</taxon>
        <taxon>Aneurinibacillus group</taxon>
        <taxon>Ammoniphilus</taxon>
    </lineage>
</organism>
<dbReference type="InterPro" id="IPR021377">
    <property type="entry name" value="DUF3006"/>
</dbReference>
<dbReference type="RefSeq" id="WP_120189870.1">
    <property type="nucleotide sequence ID" value="NZ_MCHY01000008.1"/>
</dbReference>
<comment type="caution">
    <text evidence="1">The sequence shown here is derived from an EMBL/GenBank/DDBJ whole genome shotgun (WGS) entry which is preliminary data.</text>
</comment>
<name>A0A419SKR3_9BACL</name>
<sequence>MKEAVVDRIVDGKHLVLLIGDEEKECVVPLSKMTEQLKEGDWVTLSFDANDEIVDITSNPAKTSQKQDSIQAKMAKLRAKKGSRFQSD</sequence>
<accession>A0A419SKR3</accession>
<evidence type="ECO:0008006" key="3">
    <source>
        <dbReference type="Google" id="ProtNLM"/>
    </source>
</evidence>
<dbReference type="EMBL" id="MCHY01000008">
    <property type="protein sequence ID" value="RKD24575.1"/>
    <property type="molecule type" value="Genomic_DNA"/>
</dbReference>
<keyword evidence="2" id="KW-1185">Reference proteome</keyword>
<dbReference type="AlphaFoldDB" id="A0A419SKR3"/>
<dbReference type="Pfam" id="PF11213">
    <property type="entry name" value="DUF3006"/>
    <property type="match status" value="1"/>
</dbReference>
<dbReference type="Proteomes" id="UP000284219">
    <property type="component" value="Unassembled WGS sequence"/>
</dbReference>
<evidence type="ECO:0000313" key="1">
    <source>
        <dbReference type="EMBL" id="RKD24575.1"/>
    </source>
</evidence>
<protein>
    <recommendedName>
        <fullName evidence="3">DUF3006 domain-containing protein</fullName>
    </recommendedName>
</protein>
<gene>
    <name evidence="1" type="ORF">BEP19_09365</name>
</gene>
<evidence type="ECO:0000313" key="2">
    <source>
        <dbReference type="Proteomes" id="UP000284219"/>
    </source>
</evidence>